<comment type="caution">
    <text evidence="3">The sequence shown here is derived from an EMBL/GenBank/DDBJ whole genome shotgun (WGS) entry which is preliminary data.</text>
</comment>
<feature type="compositionally biased region" description="Low complexity" evidence="1">
    <location>
        <begin position="154"/>
        <end position="169"/>
    </location>
</feature>
<feature type="transmembrane region" description="Helical" evidence="2">
    <location>
        <begin position="920"/>
        <end position="939"/>
    </location>
</feature>
<keyword evidence="2" id="KW-0472">Membrane</keyword>
<dbReference type="OrthoDB" id="547826at2759"/>
<keyword evidence="4" id="KW-1185">Reference proteome</keyword>
<protein>
    <submittedName>
        <fullName evidence="3">Uncharacterized protein</fullName>
    </submittedName>
</protein>
<name>A0A836BDD9_9CHLO</name>
<evidence type="ECO:0000256" key="2">
    <source>
        <dbReference type="SAM" id="Phobius"/>
    </source>
</evidence>
<evidence type="ECO:0000313" key="3">
    <source>
        <dbReference type="EMBL" id="KAG2454565.1"/>
    </source>
</evidence>
<organism evidence="3 4">
    <name type="scientific">Chlamydomonas schloesseri</name>
    <dbReference type="NCBI Taxonomy" id="2026947"/>
    <lineage>
        <taxon>Eukaryota</taxon>
        <taxon>Viridiplantae</taxon>
        <taxon>Chlorophyta</taxon>
        <taxon>core chlorophytes</taxon>
        <taxon>Chlorophyceae</taxon>
        <taxon>CS clade</taxon>
        <taxon>Chlamydomonadales</taxon>
        <taxon>Chlamydomonadaceae</taxon>
        <taxon>Chlamydomonas</taxon>
    </lineage>
</organism>
<dbReference type="Proteomes" id="UP000613740">
    <property type="component" value="Unassembled WGS sequence"/>
</dbReference>
<feature type="transmembrane region" description="Helical" evidence="2">
    <location>
        <begin position="888"/>
        <end position="908"/>
    </location>
</feature>
<accession>A0A836BDD9</accession>
<evidence type="ECO:0000256" key="1">
    <source>
        <dbReference type="SAM" id="MobiDB-lite"/>
    </source>
</evidence>
<reference evidence="3" key="1">
    <citation type="journal article" date="2020" name="bioRxiv">
        <title>Comparative genomics of Chlamydomonas.</title>
        <authorList>
            <person name="Craig R.J."/>
            <person name="Hasan A.R."/>
            <person name="Ness R.W."/>
            <person name="Keightley P.D."/>
        </authorList>
    </citation>
    <scope>NUCLEOTIDE SEQUENCE</scope>
    <source>
        <strain evidence="3">CCAP 11/173</strain>
    </source>
</reference>
<feature type="transmembrane region" description="Helical" evidence="2">
    <location>
        <begin position="951"/>
        <end position="974"/>
    </location>
</feature>
<keyword evidence="2" id="KW-1133">Transmembrane helix</keyword>
<evidence type="ECO:0000313" key="4">
    <source>
        <dbReference type="Proteomes" id="UP000613740"/>
    </source>
</evidence>
<proteinExistence type="predicted"/>
<feature type="region of interest" description="Disordered" evidence="1">
    <location>
        <begin position="1000"/>
        <end position="1043"/>
    </location>
</feature>
<feature type="transmembrane region" description="Helical" evidence="2">
    <location>
        <begin position="847"/>
        <end position="867"/>
    </location>
</feature>
<gene>
    <name evidence="3" type="ORF">HYH02_000410</name>
</gene>
<dbReference type="AlphaFoldDB" id="A0A836BDD9"/>
<keyword evidence="2" id="KW-0812">Transmembrane</keyword>
<feature type="region of interest" description="Disordered" evidence="1">
    <location>
        <begin position="154"/>
        <end position="174"/>
    </location>
</feature>
<dbReference type="EMBL" id="JAEHOD010000001">
    <property type="protein sequence ID" value="KAG2454565.1"/>
    <property type="molecule type" value="Genomic_DNA"/>
</dbReference>
<sequence>MAIGTISVLLRFVASLSLPPDLYKPVAVALMYFCRIQLFVFLLLRGPAAEPSHYSLATAFRLNIAFDLMMCISTLGCKPPSPAAELAVGTFLTAAVVVMHQWHAHRIAQAPPLYLLLLVRLGVMAINVYMGAVLGGSRFGVPRAVSAGAEAAPGSASAASTAGPTRPAGKCGTLQDMSPVDVPGAYSCSAGNGRVSPCKRSSAAGAAAGGNAAGYVAAVVPAVQTAAAARMIPLATRPQNSVVAAAAAAVEAGPASNPATALEAAVAPIQALMPNRPYRSLVRRQVVAFKVPWAEPEDIQPGFQQRLAELVAAKGLVLADVSVRRGCIELVVILQQSAHGGEGTGAGGKRHHQADGGLDAAALVRTLGLLRGRNDGAGDGQQGAQQEAELLAAVRRVRDMVLTRGAAEAGVHAAAAGAGAPRIVDVRPRVLHVPAWLPQADAGAAVALAAPAAGAVTLRVRVEWPVAAQGPAGGAPSLAMVLVQAGGVRLPVQVTASRLVTAEDAAAAAGDTVGNGRDVTSPVLLAEYDIALEALPPRPGSMMLELCGPATVTAGGAGATAGQAAAGAAPPHHMLAPMLAVADAAAATELASNLADWPSDDESQQELIELVVDLGTWADAATVAGAWSGGAEWTHLFGCAPLLAADEVVWSELLPHLISYCRAAGWNATADAIEADHRAYGKLQGRRAGQLPAAAATAGAEAAGAGAAGATAEASAGGDVTGAGPASTGVPYELQAAALRKSAEFFDDQTHTDLMSTVSVANSILDSVQAQLPARRRTAHGAWWQALLQVLGLSQRDTPAEAAAFRAFVCSWTTSLANIAQTTELLMVVALLSRGARVGQAALGGEAAIVLSGCGLGAAATLAWALLPAQRWQALALRLRVPRQLGYLVSKSLLGLGLARPPAGALAYAAGPGMLLMEGAILPGACLVSPAAAMAIACIKLPLNVLCSLRLGIAGGSLVAALIIGVRTELLGLLTNTAFHVYLRMRYQGQAGAAAAVPPAARERLTPPWSPAPEDRSSGDRGAAASSAQLTSSGAAGPLGPVRRAAARAARDLNAVRASGIAS</sequence>